<evidence type="ECO:0000313" key="2">
    <source>
        <dbReference type="EMBL" id="OHA59116.1"/>
    </source>
</evidence>
<dbReference type="EMBL" id="MHTH01000005">
    <property type="protein sequence ID" value="OHA59116.1"/>
    <property type="molecule type" value="Genomic_DNA"/>
</dbReference>
<keyword evidence="1" id="KW-0812">Transmembrane</keyword>
<dbReference type="STRING" id="1802436.A2370_02945"/>
<keyword evidence="1" id="KW-1133">Transmembrane helix</keyword>
<feature type="transmembrane region" description="Helical" evidence="1">
    <location>
        <begin position="30"/>
        <end position="49"/>
    </location>
</feature>
<dbReference type="Proteomes" id="UP000176222">
    <property type="component" value="Unassembled WGS sequence"/>
</dbReference>
<organism evidence="2 3">
    <name type="scientific">Candidatus Vogelbacteria bacterium RIFOXYB1_FULL_42_16</name>
    <dbReference type="NCBI Taxonomy" id="1802436"/>
    <lineage>
        <taxon>Bacteria</taxon>
        <taxon>Candidatus Vogeliibacteriota</taxon>
    </lineage>
</organism>
<gene>
    <name evidence="2" type="ORF">A2370_02945</name>
</gene>
<proteinExistence type="predicted"/>
<keyword evidence="1" id="KW-0472">Membrane</keyword>
<feature type="transmembrane region" description="Helical" evidence="1">
    <location>
        <begin position="7"/>
        <end position="24"/>
    </location>
</feature>
<evidence type="ECO:0000313" key="3">
    <source>
        <dbReference type="Proteomes" id="UP000176222"/>
    </source>
</evidence>
<evidence type="ECO:0000256" key="1">
    <source>
        <dbReference type="SAM" id="Phobius"/>
    </source>
</evidence>
<name>A0A1G2QEW2_9BACT</name>
<comment type="caution">
    <text evidence="2">The sequence shown here is derived from an EMBL/GenBank/DDBJ whole genome shotgun (WGS) entry which is preliminary data.</text>
</comment>
<dbReference type="AlphaFoldDB" id="A0A1G2QEW2"/>
<sequence>MKRIIWRNRANAILGILVVLVAILEGPSAWMRTMILVALGVLITFFGLARTSQRQNEEVAPLPTENPKS</sequence>
<accession>A0A1G2QEW2</accession>
<reference evidence="2 3" key="1">
    <citation type="journal article" date="2016" name="Nat. Commun.">
        <title>Thousands of microbial genomes shed light on interconnected biogeochemical processes in an aquifer system.</title>
        <authorList>
            <person name="Anantharaman K."/>
            <person name="Brown C.T."/>
            <person name="Hug L.A."/>
            <person name="Sharon I."/>
            <person name="Castelle C.J."/>
            <person name="Probst A.J."/>
            <person name="Thomas B.C."/>
            <person name="Singh A."/>
            <person name="Wilkins M.J."/>
            <person name="Karaoz U."/>
            <person name="Brodie E.L."/>
            <person name="Williams K.H."/>
            <person name="Hubbard S.S."/>
            <person name="Banfield J.F."/>
        </authorList>
    </citation>
    <scope>NUCLEOTIDE SEQUENCE [LARGE SCALE GENOMIC DNA]</scope>
</reference>
<protein>
    <submittedName>
        <fullName evidence="2">Uncharacterized protein</fullName>
    </submittedName>
</protein>